<dbReference type="AlphaFoldDB" id="A0A834JHK7"/>
<evidence type="ECO:0000313" key="5">
    <source>
        <dbReference type="Proteomes" id="UP000614350"/>
    </source>
</evidence>
<dbReference type="InterPro" id="IPR036322">
    <property type="entry name" value="WD40_repeat_dom_sf"/>
</dbReference>
<evidence type="ECO:0000256" key="2">
    <source>
        <dbReference type="ARBA" id="ARBA00022737"/>
    </source>
</evidence>
<evidence type="ECO:0000313" key="4">
    <source>
        <dbReference type="EMBL" id="KAF7388195.1"/>
    </source>
</evidence>
<dbReference type="InterPro" id="IPR015943">
    <property type="entry name" value="WD40/YVTN_repeat-like_dom_sf"/>
</dbReference>
<dbReference type="Gene3D" id="2.130.10.10">
    <property type="entry name" value="YVTN repeat-like/Quinoprotein amine dehydrogenase"/>
    <property type="match status" value="2"/>
</dbReference>
<accession>A0A834JHK7</accession>
<name>A0A834JHK7_VESVU</name>
<keyword evidence="2" id="KW-0677">Repeat</keyword>
<dbReference type="PANTHER" id="PTHR47822">
    <property type="entry name" value="CARBOHYDRATE BINDING DOMAIN CONTAINING PROTEIN"/>
    <property type="match status" value="1"/>
</dbReference>
<evidence type="ECO:0000256" key="1">
    <source>
        <dbReference type="ARBA" id="ARBA00022574"/>
    </source>
</evidence>
<comment type="caution">
    <text evidence="4">The sequence shown here is derived from an EMBL/GenBank/DDBJ whole genome shotgun (WGS) entry which is preliminary data.</text>
</comment>
<dbReference type="Proteomes" id="UP000614350">
    <property type="component" value="Unassembled WGS sequence"/>
</dbReference>
<evidence type="ECO:0000256" key="3">
    <source>
        <dbReference type="PROSITE-ProRule" id="PRU00221"/>
    </source>
</evidence>
<feature type="repeat" description="WD" evidence="3">
    <location>
        <begin position="170"/>
        <end position="212"/>
    </location>
</feature>
<dbReference type="PROSITE" id="PS50082">
    <property type="entry name" value="WD_REPEATS_2"/>
    <property type="match status" value="1"/>
</dbReference>
<dbReference type="InterPro" id="IPR001680">
    <property type="entry name" value="WD40_rpt"/>
</dbReference>
<protein>
    <submittedName>
        <fullName evidence="4">Uncharacterized protein</fullName>
    </submittedName>
</protein>
<dbReference type="EMBL" id="JACSEA010000012">
    <property type="protein sequence ID" value="KAF7388195.1"/>
    <property type="molecule type" value="Genomic_DNA"/>
</dbReference>
<dbReference type="PROSITE" id="PS00678">
    <property type="entry name" value="WD_REPEATS_1"/>
    <property type="match status" value="1"/>
</dbReference>
<dbReference type="InterPro" id="IPR019775">
    <property type="entry name" value="WD40_repeat_CS"/>
</dbReference>
<dbReference type="Pfam" id="PF00400">
    <property type="entry name" value="WD40"/>
    <property type="match status" value="2"/>
</dbReference>
<gene>
    <name evidence="4" type="ORF">HZH66_010962</name>
</gene>
<dbReference type="SUPFAM" id="SSF50978">
    <property type="entry name" value="WD40 repeat-like"/>
    <property type="match status" value="1"/>
</dbReference>
<dbReference type="SMART" id="SM00320">
    <property type="entry name" value="WD40"/>
    <property type="match status" value="3"/>
</dbReference>
<proteinExistence type="predicted"/>
<keyword evidence="1 3" id="KW-0853">WD repeat</keyword>
<reference evidence="4" key="1">
    <citation type="journal article" date="2020" name="G3 (Bethesda)">
        <title>High-Quality Assemblies for Three Invasive Social Wasps from the &lt;i&gt;Vespula&lt;/i&gt; Genus.</title>
        <authorList>
            <person name="Harrop T.W.R."/>
            <person name="Guhlin J."/>
            <person name="McLaughlin G.M."/>
            <person name="Permina E."/>
            <person name="Stockwell P."/>
            <person name="Gilligan J."/>
            <person name="Le Lec M.F."/>
            <person name="Gruber M.A.M."/>
            <person name="Quinn O."/>
            <person name="Lovegrove M."/>
            <person name="Duncan E.J."/>
            <person name="Remnant E.J."/>
            <person name="Van Eeckhoven J."/>
            <person name="Graham B."/>
            <person name="Knapp R.A."/>
            <person name="Langford K.W."/>
            <person name="Kronenberg Z."/>
            <person name="Press M.O."/>
            <person name="Eacker S.M."/>
            <person name="Wilson-Rankin E.E."/>
            <person name="Purcell J."/>
            <person name="Lester P.J."/>
            <person name="Dearden P.K."/>
        </authorList>
    </citation>
    <scope>NUCLEOTIDE SEQUENCE</scope>
    <source>
        <strain evidence="4">Marl-1</strain>
    </source>
</reference>
<sequence length="349" mass="39400">MASSSEDAEKSERYRLDGNITVSRRTETALDVFCITYTETFEFLAAGLSDGTVQLYKTENGVKAKFLRDNEVVQNPGTVTAIKHRPVRKTHPITHTLIATYIDGYIKSWHYPSSQCLYTIRENRQILGLAYHPNEPKFVTVGDDTNIYLYNEETKVQERVFHASEIAERMDGHKSRVFAACFNPKSAHEIISGGWDDTIMFWDTRQPYALRYISGVHICGDGIDISQNGKEILTCAWQKKDPIQLWDYGSGKLITSLEPDNVPSMLYCGKYLSNIFITCGGTDTNLLRIVDLRSHSTLAMVRNLLGGVHGIALGPVDTKRAKKSRQPEMYLPKIAFCSNKMILEVQIKS</sequence>
<keyword evidence="5" id="KW-1185">Reference proteome</keyword>
<dbReference type="PROSITE" id="PS50294">
    <property type="entry name" value="WD_REPEATS_REGION"/>
    <property type="match status" value="1"/>
</dbReference>
<organism evidence="4 5">
    <name type="scientific">Vespula vulgaris</name>
    <name type="common">Yellow jacket</name>
    <name type="synonym">Wasp</name>
    <dbReference type="NCBI Taxonomy" id="7454"/>
    <lineage>
        <taxon>Eukaryota</taxon>
        <taxon>Metazoa</taxon>
        <taxon>Ecdysozoa</taxon>
        <taxon>Arthropoda</taxon>
        <taxon>Hexapoda</taxon>
        <taxon>Insecta</taxon>
        <taxon>Pterygota</taxon>
        <taxon>Neoptera</taxon>
        <taxon>Endopterygota</taxon>
        <taxon>Hymenoptera</taxon>
        <taxon>Apocrita</taxon>
        <taxon>Aculeata</taxon>
        <taxon>Vespoidea</taxon>
        <taxon>Vespidae</taxon>
        <taxon>Vespinae</taxon>
        <taxon>Vespula</taxon>
    </lineage>
</organism>
<dbReference type="PANTHER" id="PTHR47822:SF2">
    <property type="entry name" value="F-BOX AND WD-40 DOMAIN PROTEIN 7"/>
    <property type="match status" value="1"/>
</dbReference>